<dbReference type="AlphaFoldDB" id="A0AAD8P9K9"/>
<reference evidence="1" key="1">
    <citation type="journal article" date="2023" name="bioRxiv">
        <title>Improved chromosome-level genome assembly for marigold (Tagetes erecta).</title>
        <authorList>
            <person name="Jiang F."/>
            <person name="Yuan L."/>
            <person name="Wang S."/>
            <person name="Wang H."/>
            <person name="Xu D."/>
            <person name="Wang A."/>
            <person name="Fan W."/>
        </authorList>
    </citation>
    <scope>NUCLEOTIDE SEQUENCE</scope>
    <source>
        <strain evidence="1">WSJ</strain>
        <tissue evidence="1">Leaf</tissue>
    </source>
</reference>
<organism evidence="1 2">
    <name type="scientific">Tagetes erecta</name>
    <name type="common">African marigold</name>
    <dbReference type="NCBI Taxonomy" id="13708"/>
    <lineage>
        <taxon>Eukaryota</taxon>
        <taxon>Viridiplantae</taxon>
        <taxon>Streptophyta</taxon>
        <taxon>Embryophyta</taxon>
        <taxon>Tracheophyta</taxon>
        <taxon>Spermatophyta</taxon>
        <taxon>Magnoliopsida</taxon>
        <taxon>eudicotyledons</taxon>
        <taxon>Gunneridae</taxon>
        <taxon>Pentapetalae</taxon>
        <taxon>asterids</taxon>
        <taxon>campanulids</taxon>
        <taxon>Asterales</taxon>
        <taxon>Asteraceae</taxon>
        <taxon>Asteroideae</taxon>
        <taxon>Heliantheae alliance</taxon>
        <taxon>Tageteae</taxon>
        <taxon>Tagetes</taxon>
    </lineage>
</organism>
<protein>
    <submittedName>
        <fullName evidence="1">Uncharacterized protein</fullName>
    </submittedName>
</protein>
<evidence type="ECO:0000313" key="2">
    <source>
        <dbReference type="Proteomes" id="UP001229421"/>
    </source>
</evidence>
<dbReference type="EMBL" id="JAUHHV010000001">
    <property type="protein sequence ID" value="KAK1437449.1"/>
    <property type="molecule type" value="Genomic_DNA"/>
</dbReference>
<name>A0AAD8P9K9_TARER</name>
<evidence type="ECO:0000313" key="1">
    <source>
        <dbReference type="EMBL" id="KAK1437449.1"/>
    </source>
</evidence>
<gene>
    <name evidence="1" type="ORF">QVD17_03240</name>
</gene>
<sequence length="75" mass="8063">MVGYGVSLVEDGGIRRSLVEDGGLRRLSRWMAAADGGVVVAGQGCEGMWKKGMGKKVIMAKNFKHFFLTLTGHHG</sequence>
<proteinExistence type="predicted"/>
<comment type="caution">
    <text evidence="1">The sequence shown here is derived from an EMBL/GenBank/DDBJ whole genome shotgun (WGS) entry which is preliminary data.</text>
</comment>
<accession>A0AAD8P9K9</accession>
<dbReference type="Proteomes" id="UP001229421">
    <property type="component" value="Unassembled WGS sequence"/>
</dbReference>
<keyword evidence="2" id="KW-1185">Reference proteome</keyword>